<dbReference type="EMBL" id="FQZL01000036">
    <property type="protein sequence ID" value="SHJ77462.1"/>
    <property type="molecule type" value="Genomic_DNA"/>
</dbReference>
<protein>
    <recommendedName>
        <fullName evidence="11">Membrane transport protein</fullName>
    </recommendedName>
</protein>
<dbReference type="Proteomes" id="UP000184052">
    <property type="component" value="Unassembled WGS sequence"/>
</dbReference>
<name>A0A1M6M1X0_9FIRM</name>
<proteinExistence type="inferred from homology"/>
<gene>
    <name evidence="9" type="ORF">SAMN02745751_03338</name>
</gene>
<feature type="transmembrane region" description="Helical" evidence="8">
    <location>
        <begin position="192"/>
        <end position="212"/>
    </location>
</feature>
<feature type="transmembrane region" description="Helical" evidence="8">
    <location>
        <begin position="35"/>
        <end position="54"/>
    </location>
</feature>
<dbReference type="Gene3D" id="1.20.1530.20">
    <property type="match status" value="1"/>
</dbReference>
<dbReference type="GO" id="GO:0055085">
    <property type="term" value="P:transmembrane transport"/>
    <property type="evidence" value="ECO:0007669"/>
    <property type="project" value="InterPro"/>
</dbReference>
<dbReference type="STRING" id="1121476.SAMN02745751_03338"/>
<feature type="transmembrane region" description="Helical" evidence="8">
    <location>
        <begin position="128"/>
        <end position="148"/>
    </location>
</feature>
<keyword evidence="6 8" id="KW-1133">Transmembrane helix</keyword>
<dbReference type="OrthoDB" id="9798064at2"/>
<feature type="transmembrane region" description="Helical" evidence="8">
    <location>
        <begin position="224"/>
        <end position="245"/>
    </location>
</feature>
<keyword evidence="5 8" id="KW-0812">Transmembrane</keyword>
<evidence type="ECO:0000256" key="4">
    <source>
        <dbReference type="ARBA" id="ARBA00022475"/>
    </source>
</evidence>
<feature type="transmembrane region" description="Helical" evidence="8">
    <location>
        <begin position="160"/>
        <end position="180"/>
    </location>
</feature>
<comment type="subcellular location">
    <subcellularLocation>
        <location evidence="1">Cell membrane</location>
        <topology evidence="1">Multi-pass membrane protein</topology>
    </subcellularLocation>
</comment>
<reference evidence="9 10" key="1">
    <citation type="submission" date="2016-11" db="EMBL/GenBank/DDBJ databases">
        <authorList>
            <person name="Jaros S."/>
            <person name="Januszkiewicz K."/>
            <person name="Wedrychowicz H."/>
        </authorList>
    </citation>
    <scope>NUCLEOTIDE SEQUENCE [LARGE SCALE GENOMIC DNA]</scope>
    <source>
        <strain evidence="9 10">DSM 17477</strain>
    </source>
</reference>
<sequence length="303" mass="33322">MELQQVWIVQGVFFTLAFIGFFLKRKNLIKSENKGFLTDLVLNVFLPFSIVNSFQMSFEADMAKTFGVLVGLSIGVVILSYFLGPFLFSKYTIEQKNVLRFGTLISSAAFIGMPVAESFYGSQGLMYASIYVIPIRVAVWTVGMSIFTGDKGDKGTLKKVVGHPCMIAIYIGVAIMISGIRFMEPIETTVVMLSRCTTPLVLLLIGSIIGEIEDLKTMFAWDAIRFSVIRVIVIPVIVYFITLILQIDPVVGGVAVLLAAMPATSVTPVLAEKFNSDYVLGTKIVVLSSVLSLLSIPIWRMVL</sequence>
<dbReference type="InterPro" id="IPR038770">
    <property type="entry name" value="Na+/solute_symporter_sf"/>
</dbReference>
<evidence type="ECO:0000256" key="3">
    <source>
        <dbReference type="ARBA" id="ARBA00022448"/>
    </source>
</evidence>
<dbReference type="InterPro" id="IPR004776">
    <property type="entry name" value="Mem_transp_PIN-like"/>
</dbReference>
<accession>A0A1M6M1X0</accession>
<organism evidence="9 10">
    <name type="scientific">Dethiosulfatibacter aminovorans DSM 17477</name>
    <dbReference type="NCBI Taxonomy" id="1121476"/>
    <lineage>
        <taxon>Bacteria</taxon>
        <taxon>Bacillati</taxon>
        <taxon>Bacillota</taxon>
        <taxon>Tissierellia</taxon>
        <taxon>Dethiosulfatibacter</taxon>
    </lineage>
</organism>
<comment type="similarity">
    <text evidence="2">Belongs to the auxin efflux carrier (TC 2.A.69) family.</text>
</comment>
<dbReference type="AlphaFoldDB" id="A0A1M6M1X0"/>
<evidence type="ECO:0000313" key="9">
    <source>
        <dbReference type="EMBL" id="SHJ77462.1"/>
    </source>
</evidence>
<evidence type="ECO:0008006" key="11">
    <source>
        <dbReference type="Google" id="ProtNLM"/>
    </source>
</evidence>
<keyword evidence="10" id="KW-1185">Reference proteome</keyword>
<evidence type="ECO:0000256" key="1">
    <source>
        <dbReference type="ARBA" id="ARBA00004651"/>
    </source>
</evidence>
<feature type="transmembrane region" description="Helical" evidence="8">
    <location>
        <begin position="278"/>
        <end position="299"/>
    </location>
</feature>
<evidence type="ECO:0000313" key="10">
    <source>
        <dbReference type="Proteomes" id="UP000184052"/>
    </source>
</evidence>
<dbReference type="RefSeq" id="WP_073050698.1">
    <property type="nucleotide sequence ID" value="NZ_FQZL01000036.1"/>
</dbReference>
<feature type="transmembrane region" description="Helical" evidence="8">
    <location>
        <begin position="6"/>
        <end position="23"/>
    </location>
</feature>
<keyword evidence="7 8" id="KW-0472">Membrane</keyword>
<evidence type="ECO:0000256" key="2">
    <source>
        <dbReference type="ARBA" id="ARBA00010145"/>
    </source>
</evidence>
<evidence type="ECO:0000256" key="5">
    <source>
        <dbReference type="ARBA" id="ARBA00022692"/>
    </source>
</evidence>
<evidence type="ECO:0000256" key="6">
    <source>
        <dbReference type="ARBA" id="ARBA00022989"/>
    </source>
</evidence>
<dbReference type="PANTHER" id="PTHR36838:SF1">
    <property type="entry name" value="SLR1864 PROTEIN"/>
    <property type="match status" value="1"/>
</dbReference>
<evidence type="ECO:0000256" key="8">
    <source>
        <dbReference type="SAM" id="Phobius"/>
    </source>
</evidence>
<feature type="transmembrane region" description="Helical" evidence="8">
    <location>
        <begin position="66"/>
        <end position="86"/>
    </location>
</feature>
<dbReference type="PANTHER" id="PTHR36838">
    <property type="entry name" value="AUXIN EFFLUX CARRIER FAMILY PROTEIN"/>
    <property type="match status" value="1"/>
</dbReference>
<evidence type="ECO:0000256" key="7">
    <source>
        <dbReference type="ARBA" id="ARBA00023136"/>
    </source>
</evidence>
<feature type="transmembrane region" description="Helical" evidence="8">
    <location>
        <begin position="98"/>
        <end position="116"/>
    </location>
</feature>
<dbReference type="Pfam" id="PF03547">
    <property type="entry name" value="Mem_trans"/>
    <property type="match status" value="1"/>
</dbReference>
<dbReference type="GO" id="GO:0005886">
    <property type="term" value="C:plasma membrane"/>
    <property type="evidence" value="ECO:0007669"/>
    <property type="project" value="UniProtKB-SubCell"/>
</dbReference>
<keyword evidence="3" id="KW-0813">Transport</keyword>
<keyword evidence="4" id="KW-1003">Cell membrane</keyword>
<feature type="transmembrane region" description="Helical" evidence="8">
    <location>
        <begin position="251"/>
        <end position="271"/>
    </location>
</feature>